<evidence type="ECO:0000313" key="1">
    <source>
        <dbReference type="EMBL" id="MCF3939909.1"/>
    </source>
</evidence>
<comment type="caution">
    <text evidence="1">The sequence shown here is derived from an EMBL/GenBank/DDBJ whole genome shotgun (WGS) entry which is preliminary data.</text>
</comment>
<reference evidence="1" key="1">
    <citation type="submission" date="2022-01" db="EMBL/GenBank/DDBJ databases">
        <title>Gordonia xiamenensis sp. nov., isolated from surface seawater in Xiamen.</title>
        <authorList>
            <person name="He Y.F."/>
        </authorList>
    </citation>
    <scope>NUCLEOTIDE SEQUENCE</scope>
    <source>
        <strain evidence="1">GW1C4-4</strain>
    </source>
</reference>
<dbReference type="RefSeq" id="WP_235724635.1">
    <property type="nucleotide sequence ID" value="NZ_JAKGCU010000016.1"/>
</dbReference>
<dbReference type="Proteomes" id="UP001108089">
    <property type="component" value="Unassembled WGS sequence"/>
</dbReference>
<dbReference type="EMBL" id="JAKGCU010000016">
    <property type="protein sequence ID" value="MCF3939909.1"/>
    <property type="molecule type" value="Genomic_DNA"/>
</dbReference>
<organism evidence="1 2">
    <name type="scientific">Gordonia tangerina</name>
    <dbReference type="NCBI Taxonomy" id="2911060"/>
    <lineage>
        <taxon>Bacteria</taxon>
        <taxon>Bacillati</taxon>
        <taxon>Actinomycetota</taxon>
        <taxon>Actinomycetes</taxon>
        <taxon>Mycobacteriales</taxon>
        <taxon>Gordoniaceae</taxon>
        <taxon>Gordonia</taxon>
    </lineage>
</organism>
<keyword evidence="2" id="KW-1185">Reference proteome</keyword>
<gene>
    <name evidence="1" type="ORF">L1892_16150</name>
</gene>
<evidence type="ECO:0000313" key="2">
    <source>
        <dbReference type="Proteomes" id="UP001108089"/>
    </source>
</evidence>
<proteinExistence type="predicted"/>
<name>A0ABS9DMU7_9ACTN</name>
<protein>
    <submittedName>
        <fullName evidence="1">Uncharacterized protein</fullName>
    </submittedName>
</protein>
<accession>A0ABS9DMU7</accession>
<sequence>MAALGSIQATLSIESVGAFSRIELGTGDLPIHVVRVGGDSATAQYSISSSSLTAGVVDMLRAAADAIESGDVDL</sequence>